<dbReference type="Proteomes" id="UP000271683">
    <property type="component" value="Unassembled WGS sequence"/>
</dbReference>
<gene>
    <name evidence="1" type="ORF">EDD30_2607</name>
</gene>
<dbReference type="RefSeq" id="WP_143163001.1">
    <property type="nucleotide sequence ID" value="NZ_RJKL01000001.1"/>
</dbReference>
<accession>A0A3N1GHN1</accession>
<sequence length="127" mass="13739">MSNQPRISTQPRLMLDITNVIFEMADDIVPKLDDKGAQKIDTRDTGLPMWTAPMFGRGRAVGRKWSGQLNVTIVAAEKPAAEDGDQVIPHDLEALPWVSEQNGKTRSGVAFKASGLEVVSVPAIKAA</sequence>
<evidence type="ECO:0000313" key="2">
    <source>
        <dbReference type="Proteomes" id="UP000271683"/>
    </source>
</evidence>
<dbReference type="AlphaFoldDB" id="A0A3N1GHN1"/>
<organism evidence="1 2">
    <name type="scientific">Couchioplanes caeruleus</name>
    <dbReference type="NCBI Taxonomy" id="56438"/>
    <lineage>
        <taxon>Bacteria</taxon>
        <taxon>Bacillati</taxon>
        <taxon>Actinomycetota</taxon>
        <taxon>Actinomycetes</taxon>
        <taxon>Micromonosporales</taxon>
        <taxon>Micromonosporaceae</taxon>
        <taxon>Couchioplanes</taxon>
    </lineage>
</organism>
<protein>
    <submittedName>
        <fullName evidence="1">Uncharacterized protein</fullName>
    </submittedName>
</protein>
<reference evidence="1 2" key="1">
    <citation type="submission" date="2018-11" db="EMBL/GenBank/DDBJ databases">
        <title>Sequencing the genomes of 1000 actinobacteria strains.</title>
        <authorList>
            <person name="Klenk H.-P."/>
        </authorList>
    </citation>
    <scope>NUCLEOTIDE SEQUENCE [LARGE SCALE GENOMIC DNA]</scope>
    <source>
        <strain evidence="1 2">DSM 43634</strain>
    </source>
</reference>
<dbReference type="OrthoDB" id="4299905at2"/>
<proteinExistence type="predicted"/>
<name>A0A3N1GHN1_9ACTN</name>
<dbReference type="EMBL" id="RJKL01000001">
    <property type="protein sequence ID" value="ROP29792.1"/>
    <property type="molecule type" value="Genomic_DNA"/>
</dbReference>
<comment type="caution">
    <text evidence="1">The sequence shown here is derived from an EMBL/GenBank/DDBJ whole genome shotgun (WGS) entry which is preliminary data.</text>
</comment>
<evidence type="ECO:0000313" key="1">
    <source>
        <dbReference type="EMBL" id="ROP29792.1"/>
    </source>
</evidence>